<evidence type="ECO:0000313" key="2">
    <source>
        <dbReference type="EMBL" id="KXT07582.1"/>
    </source>
</evidence>
<keyword evidence="3" id="KW-1185">Reference proteome</keyword>
<name>A0A139HZ00_9PEZI</name>
<dbReference type="STRING" id="321146.A0A139HZ00"/>
<protein>
    <submittedName>
        <fullName evidence="2">Uncharacterized protein</fullName>
    </submittedName>
</protein>
<dbReference type="AlphaFoldDB" id="A0A139HZ00"/>
<dbReference type="Proteomes" id="UP000070133">
    <property type="component" value="Unassembled WGS sequence"/>
</dbReference>
<dbReference type="EMBL" id="LFZN01000001">
    <property type="protein sequence ID" value="KXT07582.1"/>
    <property type="molecule type" value="Genomic_DNA"/>
</dbReference>
<dbReference type="OrthoDB" id="6329284at2759"/>
<gene>
    <name evidence="2" type="ORF">AC578_10219</name>
</gene>
<feature type="region of interest" description="Disordered" evidence="1">
    <location>
        <begin position="112"/>
        <end position="137"/>
    </location>
</feature>
<organism evidence="2 3">
    <name type="scientific">Pseudocercospora eumusae</name>
    <dbReference type="NCBI Taxonomy" id="321146"/>
    <lineage>
        <taxon>Eukaryota</taxon>
        <taxon>Fungi</taxon>
        <taxon>Dikarya</taxon>
        <taxon>Ascomycota</taxon>
        <taxon>Pezizomycotina</taxon>
        <taxon>Dothideomycetes</taxon>
        <taxon>Dothideomycetidae</taxon>
        <taxon>Mycosphaerellales</taxon>
        <taxon>Mycosphaerellaceae</taxon>
        <taxon>Pseudocercospora</taxon>
    </lineage>
</organism>
<sequence length="137" mass="16010">MSMQYDCYPEKTHVAAGSVVEDVHGVMKSFKAGDHIFVADKPAWYTIPEDGVKRYDGFDQCFLDRQKRYEEGQKREQSKVSSEAPYDNEYREEEYKVLADFTMARDDDKTFEESDSEIEALRRQTPLFFTPTGNKHQ</sequence>
<accession>A0A139HZ00</accession>
<evidence type="ECO:0000256" key="1">
    <source>
        <dbReference type="SAM" id="MobiDB-lite"/>
    </source>
</evidence>
<proteinExistence type="predicted"/>
<reference evidence="2 3" key="1">
    <citation type="submission" date="2015-07" db="EMBL/GenBank/DDBJ databases">
        <title>Comparative genomics of the Sigatoka disease complex on banana suggests a link between parallel evolutionary changes in Pseudocercospora fijiensis and Pseudocercospora eumusae and increased virulence on the banana host.</title>
        <authorList>
            <person name="Chang T.-C."/>
            <person name="Salvucci A."/>
            <person name="Crous P.W."/>
            <person name="Stergiopoulos I."/>
        </authorList>
    </citation>
    <scope>NUCLEOTIDE SEQUENCE [LARGE SCALE GENOMIC DNA]</scope>
    <source>
        <strain evidence="2 3">CBS 114824</strain>
    </source>
</reference>
<comment type="caution">
    <text evidence="2">The sequence shown here is derived from an EMBL/GenBank/DDBJ whole genome shotgun (WGS) entry which is preliminary data.</text>
</comment>
<evidence type="ECO:0000313" key="3">
    <source>
        <dbReference type="Proteomes" id="UP000070133"/>
    </source>
</evidence>